<sequence>MPELLANGLKEETNGLDQGTNSHREGRPGPEKGGNRPENGATGSDQGRTRHEGFFGSDFKPLEDIKEGDHNNAKLWVASDGEEIGLTKRFTEYNPETDNHDPQFELSMKFSNFHVFREAVKEHCLKHENDVYFKRNERYKMKEWAAGVSHMKCYRAKKATLQLIVETDAIFQKLYVYLGGCKNGFKEGCKPLIGLDGCHLKGVYVGQLLTAIGIDANNETWVIAYAVVGMETMDSWTWFLELLAADVGIVN</sequence>
<accession>A0A5E4FNE4</accession>
<feature type="domain" description="MULE transposase" evidence="2">
    <location>
        <begin position="193"/>
        <end position="241"/>
    </location>
</feature>
<evidence type="ECO:0000256" key="1">
    <source>
        <dbReference type="SAM" id="MobiDB-lite"/>
    </source>
</evidence>
<feature type="compositionally biased region" description="Basic and acidic residues" evidence="1">
    <location>
        <begin position="22"/>
        <end position="35"/>
    </location>
</feature>
<dbReference type="InParanoid" id="A0A5E4FNE4"/>
<dbReference type="Pfam" id="PF10551">
    <property type="entry name" value="MULE"/>
    <property type="match status" value="1"/>
</dbReference>
<gene>
    <name evidence="3" type="ORF">ALMOND_2B001328</name>
</gene>
<dbReference type="PANTHER" id="PTHR31973">
    <property type="entry name" value="POLYPROTEIN, PUTATIVE-RELATED"/>
    <property type="match status" value="1"/>
</dbReference>
<dbReference type="PANTHER" id="PTHR31973:SF187">
    <property type="entry name" value="MUTATOR TRANSPOSASE MUDRA PROTEIN"/>
    <property type="match status" value="1"/>
</dbReference>
<proteinExistence type="predicted"/>
<dbReference type="Gramene" id="VVA28983">
    <property type="protein sequence ID" value="VVA28983"/>
    <property type="gene ID" value="Prudul26B001328"/>
</dbReference>
<organism evidence="3 4">
    <name type="scientific">Prunus dulcis</name>
    <name type="common">Almond</name>
    <name type="synonym">Amygdalus dulcis</name>
    <dbReference type="NCBI Taxonomy" id="3755"/>
    <lineage>
        <taxon>Eukaryota</taxon>
        <taxon>Viridiplantae</taxon>
        <taxon>Streptophyta</taxon>
        <taxon>Embryophyta</taxon>
        <taxon>Tracheophyta</taxon>
        <taxon>Spermatophyta</taxon>
        <taxon>Magnoliopsida</taxon>
        <taxon>eudicotyledons</taxon>
        <taxon>Gunneridae</taxon>
        <taxon>Pentapetalae</taxon>
        <taxon>rosids</taxon>
        <taxon>fabids</taxon>
        <taxon>Rosales</taxon>
        <taxon>Rosaceae</taxon>
        <taxon>Amygdaloideae</taxon>
        <taxon>Amygdaleae</taxon>
        <taxon>Prunus</taxon>
    </lineage>
</organism>
<dbReference type="Proteomes" id="UP000327085">
    <property type="component" value="Chromosome 1"/>
</dbReference>
<reference evidence="4" key="1">
    <citation type="journal article" date="2020" name="Plant J.">
        <title>Transposons played a major role in the diversification between the closely related almond and peach genomes: results from the almond genome sequence.</title>
        <authorList>
            <person name="Alioto T."/>
            <person name="Alexiou K.G."/>
            <person name="Bardil A."/>
            <person name="Barteri F."/>
            <person name="Castanera R."/>
            <person name="Cruz F."/>
            <person name="Dhingra A."/>
            <person name="Duval H."/>
            <person name="Fernandez I Marti A."/>
            <person name="Frias L."/>
            <person name="Galan B."/>
            <person name="Garcia J.L."/>
            <person name="Howad W."/>
            <person name="Gomez-Garrido J."/>
            <person name="Gut M."/>
            <person name="Julca I."/>
            <person name="Morata J."/>
            <person name="Puigdomenech P."/>
            <person name="Ribeca P."/>
            <person name="Rubio Cabetas M.J."/>
            <person name="Vlasova A."/>
            <person name="Wirthensohn M."/>
            <person name="Garcia-Mas J."/>
            <person name="Gabaldon T."/>
            <person name="Casacuberta J.M."/>
            <person name="Arus P."/>
        </authorList>
    </citation>
    <scope>NUCLEOTIDE SEQUENCE [LARGE SCALE GENOMIC DNA]</scope>
    <source>
        <strain evidence="4">cv. Texas</strain>
    </source>
</reference>
<dbReference type="InterPro" id="IPR018289">
    <property type="entry name" value="MULE_transposase_dom"/>
</dbReference>
<name>A0A5E4FNE4_PRUDU</name>
<evidence type="ECO:0000259" key="2">
    <source>
        <dbReference type="Pfam" id="PF10551"/>
    </source>
</evidence>
<dbReference type="AlphaFoldDB" id="A0A5E4FNE4"/>
<protein>
    <submittedName>
        <fullName evidence="3">PREDICTED: transposon</fullName>
    </submittedName>
</protein>
<dbReference type="EMBL" id="CABIKO010000154">
    <property type="protein sequence ID" value="VVA28983.1"/>
    <property type="molecule type" value="Genomic_DNA"/>
</dbReference>
<feature type="region of interest" description="Disordered" evidence="1">
    <location>
        <begin position="1"/>
        <end position="54"/>
    </location>
</feature>
<evidence type="ECO:0000313" key="4">
    <source>
        <dbReference type="Proteomes" id="UP000327085"/>
    </source>
</evidence>
<evidence type="ECO:0000313" key="3">
    <source>
        <dbReference type="EMBL" id="VVA28983.1"/>
    </source>
</evidence>